<accession>A0A1A2W2N5</accession>
<dbReference type="RefSeq" id="WP_067302952.1">
    <property type="nucleotide sequence ID" value="NZ_LZJY01000104.1"/>
</dbReference>
<organism evidence="2 3">
    <name type="scientific">Mycobacterium scrofulaceum</name>
    <dbReference type="NCBI Taxonomy" id="1783"/>
    <lineage>
        <taxon>Bacteria</taxon>
        <taxon>Bacillati</taxon>
        <taxon>Actinomycetota</taxon>
        <taxon>Actinomycetes</taxon>
        <taxon>Mycobacteriales</taxon>
        <taxon>Mycobacteriaceae</taxon>
        <taxon>Mycobacterium</taxon>
    </lineage>
</organism>
<protein>
    <submittedName>
        <fullName evidence="2">Virulence protein</fullName>
    </submittedName>
</protein>
<dbReference type="InterPro" id="IPR004360">
    <property type="entry name" value="Glyas_Fos-R_dOase_dom"/>
</dbReference>
<feature type="domain" description="VOC" evidence="1">
    <location>
        <begin position="20"/>
        <end position="145"/>
    </location>
</feature>
<dbReference type="InterPro" id="IPR037523">
    <property type="entry name" value="VOC_core"/>
</dbReference>
<sequence>MPNGFRPAVGRPNVGLNVERIDHVVLNCRDVEATAAWYERVLGMRRETFGSSNRVALRFGEQKLNLRPVGALRDDPEWVTGSVEAAGSEDLCFITRSSPDEVRAHLARSGAEIVAGPVARTGALGPMTSHYCRDVDGNLVEIAVY</sequence>
<gene>
    <name evidence="2" type="ORF">A5679_11490</name>
</gene>
<dbReference type="Gene3D" id="3.10.180.10">
    <property type="entry name" value="2,3-Dihydroxybiphenyl 1,2-Dioxygenase, domain 1"/>
    <property type="match status" value="1"/>
</dbReference>
<dbReference type="InterPro" id="IPR029068">
    <property type="entry name" value="Glyas_Bleomycin-R_OHBP_Dase"/>
</dbReference>
<name>A0A1A2W2N5_MYCSC</name>
<evidence type="ECO:0000259" key="1">
    <source>
        <dbReference type="PROSITE" id="PS51819"/>
    </source>
</evidence>
<dbReference type="PANTHER" id="PTHR21366">
    <property type="entry name" value="GLYOXALASE FAMILY PROTEIN"/>
    <property type="match status" value="1"/>
</dbReference>
<evidence type="ECO:0000313" key="3">
    <source>
        <dbReference type="Proteomes" id="UP000092207"/>
    </source>
</evidence>
<evidence type="ECO:0000313" key="2">
    <source>
        <dbReference type="EMBL" id="OBI07127.1"/>
    </source>
</evidence>
<dbReference type="SUPFAM" id="SSF54593">
    <property type="entry name" value="Glyoxalase/Bleomycin resistance protein/Dihydroxybiphenyl dioxygenase"/>
    <property type="match status" value="1"/>
</dbReference>
<dbReference type="InterPro" id="IPR050383">
    <property type="entry name" value="GlyoxalaseI/FosfomycinResist"/>
</dbReference>
<dbReference type="Pfam" id="PF00903">
    <property type="entry name" value="Glyoxalase"/>
    <property type="match status" value="1"/>
</dbReference>
<proteinExistence type="predicted"/>
<dbReference type="EMBL" id="LZJY01000104">
    <property type="protein sequence ID" value="OBI07127.1"/>
    <property type="molecule type" value="Genomic_DNA"/>
</dbReference>
<dbReference type="PANTHER" id="PTHR21366:SF31">
    <property type="entry name" value="METALLOTHIOL TRANSFERASE FOSB"/>
    <property type="match status" value="1"/>
</dbReference>
<dbReference type="PROSITE" id="PS51819">
    <property type="entry name" value="VOC"/>
    <property type="match status" value="1"/>
</dbReference>
<reference evidence="2 3" key="1">
    <citation type="submission" date="2016-06" db="EMBL/GenBank/DDBJ databases">
        <authorList>
            <person name="Kjaerup R.B."/>
            <person name="Dalgaard T.S."/>
            <person name="Juul-Madsen H.R."/>
        </authorList>
    </citation>
    <scope>NUCLEOTIDE SEQUENCE [LARGE SCALE GENOMIC DNA]</scope>
    <source>
        <strain evidence="2 3">E2838</strain>
    </source>
</reference>
<comment type="caution">
    <text evidence="2">The sequence shown here is derived from an EMBL/GenBank/DDBJ whole genome shotgun (WGS) entry which is preliminary data.</text>
</comment>
<dbReference type="AlphaFoldDB" id="A0A1A2W2N5"/>
<dbReference type="Proteomes" id="UP000092207">
    <property type="component" value="Unassembled WGS sequence"/>
</dbReference>